<dbReference type="GO" id="GO:0032469">
    <property type="term" value="P:endoplasmic reticulum calcium ion homeostasis"/>
    <property type="evidence" value="ECO:0007669"/>
    <property type="project" value="TreeGrafter"/>
</dbReference>
<evidence type="ECO:0000313" key="9">
    <source>
        <dbReference type="Proteomes" id="UP001153555"/>
    </source>
</evidence>
<organism evidence="8 9">
    <name type="scientific">Striga hermonthica</name>
    <name type="common">Purple witchweed</name>
    <name type="synonym">Buchnera hermonthica</name>
    <dbReference type="NCBI Taxonomy" id="68872"/>
    <lineage>
        <taxon>Eukaryota</taxon>
        <taxon>Viridiplantae</taxon>
        <taxon>Streptophyta</taxon>
        <taxon>Embryophyta</taxon>
        <taxon>Tracheophyta</taxon>
        <taxon>Spermatophyta</taxon>
        <taxon>Magnoliopsida</taxon>
        <taxon>eudicotyledons</taxon>
        <taxon>Gunneridae</taxon>
        <taxon>Pentapetalae</taxon>
        <taxon>asterids</taxon>
        <taxon>lamiids</taxon>
        <taxon>Lamiales</taxon>
        <taxon>Orobanchaceae</taxon>
        <taxon>Buchnereae</taxon>
        <taxon>Striga</taxon>
    </lineage>
</organism>
<feature type="compositionally biased region" description="Gly residues" evidence="6">
    <location>
        <begin position="115"/>
        <end position="124"/>
    </location>
</feature>
<reference evidence="8" key="1">
    <citation type="submission" date="2019-12" db="EMBL/GenBank/DDBJ databases">
        <authorList>
            <person name="Scholes J."/>
        </authorList>
    </citation>
    <scope>NUCLEOTIDE SEQUENCE</scope>
</reference>
<dbReference type="EMBL" id="CACSLK010027752">
    <property type="protein sequence ID" value="CAA0827882.1"/>
    <property type="molecule type" value="Genomic_DNA"/>
</dbReference>
<accession>A0A9N7RHA0</accession>
<dbReference type="Pfam" id="PF10961">
    <property type="entry name" value="SelK_SelG"/>
    <property type="match status" value="1"/>
</dbReference>
<protein>
    <submittedName>
        <fullName evidence="8">Glycine-rich protein</fullName>
    </submittedName>
</protein>
<name>A0A9N7RHA0_STRHE</name>
<dbReference type="PANTHER" id="PTHR16875:SF0">
    <property type="entry name" value="SELENOPROTEIN K"/>
    <property type="match status" value="1"/>
</dbReference>
<dbReference type="GO" id="GO:0005789">
    <property type="term" value="C:endoplasmic reticulum membrane"/>
    <property type="evidence" value="ECO:0007669"/>
    <property type="project" value="TreeGrafter"/>
</dbReference>
<comment type="caution">
    <text evidence="8">The sequence shown here is derived from an EMBL/GenBank/DDBJ whole genome shotgun (WGS) entry which is preliminary data.</text>
</comment>
<evidence type="ECO:0000256" key="5">
    <source>
        <dbReference type="ARBA" id="ARBA00023136"/>
    </source>
</evidence>
<evidence type="ECO:0000256" key="4">
    <source>
        <dbReference type="ARBA" id="ARBA00022989"/>
    </source>
</evidence>
<evidence type="ECO:0000256" key="3">
    <source>
        <dbReference type="ARBA" id="ARBA00022933"/>
    </source>
</evidence>
<dbReference type="GO" id="GO:0005794">
    <property type="term" value="C:Golgi apparatus"/>
    <property type="evidence" value="ECO:0007669"/>
    <property type="project" value="TreeGrafter"/>
</dbReference>
<gene>
    <name evidence="8" type="ORF">SHERM_23577</name>
</gene>
<dbReference type="OrthoDB" id="167295at2759"/>
<feature type="transmembrane region" description="Helical" evidence="7">
    <location>
        <begin position="73"/>
        <end position="95"/>
    </location>
</feature>
<dbReference type="InterPro" id="IPR024491">
    <property type="entry name" value="Se_SelK/SelG"/>
</dbReference>
<dbReference type="Proteomes" id="UP001153555">
    <property type="component" value="Unassembled WGS sequence"/>
</dbReference>
<keyword evidence="2 7" id="KW-0812">Transmembrane</keyword>
<sequence>MELRKQVKTTLKPSRTVIHLDKSNHISTRHASTCRVDSKIEEHTGKESFAFAPMAYIERGVVKSKKSFWRLRTIADFFLAVVNFISIFFVTLFSMDKAETYRKGSGSGKKWDDGGAPGGPGGGPRRPPSGMSNVRGIDHSAPSACGSCCGG</sequence>
<comment type="subcellular location">
    <subcellularLocation>
        <location evidence="1">Membrane</location>
        <topology evidence="1">Single-pass membrane protein</topology>
    </subcellularLocation>
</comment>
<evidence type="ECO:0000256" key="2">
    <source>
        <dbReference type="ARBA" id="ARBA00022692"/>
    </source>
</evidence>
<keyword evidence="4 7" id="KW-1133">Transmembrane helix</keyword>
<keyword evidence="3" id="KW-0712">Selenocysteine</keyword>
<dbReference type="AlphaFoldDB" id="A0A9N7RHA0"/>
<keyword evidence="9" id="KW-1185">Reference proteome</keyword>
<evidence type="ECO:0000256" key="6">
    <source>
        <dbReference type="SAM" id="MobiDB-lite"/>
    </source>
</evidence>
<evidence type="ECO:0000256" key="1">
    <source>
        <dbReference type="ARBA" id="ARBA00004167"/>
    </source>
</evidence>
<evidence type="ECO:0000256" key="7">
    <source>
        <dbReference type="SAM" id="Phobius"/>
    </source>
</evidence>
<evidence type="ECO:0000313" key="8">
    <source>
        <dbReference type="EMBL" id="CAA0827882.1"/>
    </source>
</evidence>
<dbReference type="GO" id="GO:0006816">
    <property type="term" value="P:calcium ion transport"/>
    <property type="evidence" value="ECO:0007669"/>
    <property type="project" value="TreeGrafter"/>
</dbReference>
<feature type="region of interest" description="Disordered" evidence="6">
    <location>
        <begin position="101"/>
        <end position="151"/>
    </location>
</feature>
<keyword evidence="5 7" id="KW-0472">Membrane</keyword>
<proteinExistence type="predicted"/>
<dbReference type="PANTHER" id="PTHR16875">
    <property type="entry name" value="SELENOPROTEIN K"/>
    <property type="match status" value="1"/>
</dbReference>